<dbReference type="GO" id="GO:0006950">
    <property type="term" value="P:response to stress"/>
    <property type="evidence" value="ECO:0007669"/>
    <property type="project" value="TreeGrafter"/>
</dbReference>
<accession>A0A1H0C201</accession>
<protein>
    <submittedName>
        <fullName evidence="2">DNA-binding transcriptional regulator, MarR family</fullName>
    </submittedName>
</protein>
<evidence type="ECO:0000313" key="3">
    <source>
        <dbReference type="Proteomes" id="UP000183376"/>
    </source>
</evidence>
<keyword evidence="3" id="KW-1185">Reference proteome</keyword>
<dbReference type="Pfam" id="PF12802">
    <property type="entry name" value="MarR_2"/>
    <property type="match status" value="1"/>
</dbReference>
<feature type="domain" description="HTH marR-type" evidence="1">
    <location>
        <begin position="33"/>
        <end position="169"/>
    </location>
</feature>
<dbReference type="SMART" id="SM00347">
    <property type="entry name" value="HTH_MARR"/>
    <property type="match status" value="1"/>
</dbReference>
<dbReference type="AlphaFoldDB" id="A0A1H0C201"/>
<dbReference type="PANTHER" id="PTHR33164:SF99">
    <property type="entry name" value="MARR FAMILY REGULATORY PROTEIN"/>
    <property type="match status" value="1"/>
</dbReference>
<evidence type="ECO:0000313" key="2">
    <source>
        <dbReference type="EMBL" id="SDN51857.1"/>
    </source>
</evidence>
<dbReference type="GO" id="GO:0003700">
    <property type="term" value="F:DNA-binding transcription factor activity"/>
    <property type="evidence" value="ECO:0007669"/>
    <property type="project" value="InterPro"/>
</dbReference>
<dbReference type="GO" id="GO:0003677">
    <property type="term" value="F:DNA binding"/>
    <property type="evidence" value="ECO:0007669"/>
    <property type="project" value="UniProtKB-KW"/>
</dbReference>
<dbReference type="InterPro" id="IPR036390">
    <property type="entry name" value="WH_DNA-bd_sf"/>
</dbReference>
<keyword evidence="2" id="KW-0238">DNA-binding</keyword>
<sequence>MVGRRPSFPDGLSLFGSFTVDGMSEPRWLSPPEMRAWLGYLEATNLLERQLERQLQDEAGISHAQYDILSTLSARPQRRMRMTELAAAVIVSKSGLTYQVGKLEKAGLVRREAHPLDERGVLAVLTDEGVELLRRIAPGHVRTVRSYLIDALSPEQLGQLTEITAAMRERLRSG</sequence>
<evidence type="ECO:0000259" key="1">
    <source>
        <dbReference type="PROSITE" id="PS50995"/>
    </source>
</evidence>
<dbReference type="eggNOG" id="COG1846">
    <property type="taxonomic scope" value="Bacteria"/>
</dbReference>
<dbReference type="PANTHER" id="PTHR33164">
    <property type="entry name" value="TRANSCRIPTIONAL REGULATOR, MARR FAMILY"/>
    <property type="match status" value="1"/>
</dbReference>
<dbReference type="InterPro" id="IPR000835">
    <property type="entry name" value="HTH_MarR-typ"/>
</dbReference>
<dbReference type="SUPFAM" id="SSF46785">
    <property type="entry name" value="Winged helix' DNA-binding domain"/>
    <property type="match status" value="1"/>
</dbReference>
<dbReference type="PROSITE" id="PS50995">
    <property type="entry name" value="HTH_MARR_2"/>
    <property type="match status" value="1"/>
</dbReference>
<dbReference type="PRINTS" id="PR00598">
    <property type="entry name" value="HTHMARR"/>
</dbReference>
<reference evidence="2 3" key="1">
    <citation type="submission" date="2016-10" db="EMBL/GenBank/DDBJ databases">
        <authorList>
            <person name="de Groot N.N."/>
        </authorList>
    </citation>
    <scope>NUCLEOTIDE SEQUENCE [LARGE SCALE GENOMIC DNA]</scope>
    <source>
        <strain evidence="2 3">DSM 44149</strain>
    </source>
</reference>
<dbReference type="EMBL" id="LT629701">
    <property type="protein sequence ID" value="SDN51857.1"/>
    <property type="molecule type" value="Genomic_DNA"/>
</dbReference>
<dbReference type="Gene3D" id="1.10.10.10">
    <property type="entry name" value="Winged helix-like DNA-binding domain superfamily/Winged helix DNA-binding domain"/>
    <property type="match status" value="1"/>
</dbReference>
<organism evidence="2 3">
    <name type="scientific">Allokutzneria albata</name>
    <name type="common">Kibdelosporangium albatum</name>
    <dbReference type="NCBI Taxonomy" id="211114"/>
    <lineage>
        <taxon>Bacteria</taxon>
        <taxon>Bacillati</taxon>
        <taxon>Actinomycetota</taxon>
        <taxon>Actinomycetes</taxon>
        <taxon>Pseudonocardiales</taxon>
        <taxon>Pseudonocardiaceae</taxon>
        <taxon>Allokutzneria</taxon>
    </lineage>
</organism>
<proteinExistence type="predicted"/>
<dbReference type="InterPro" id="IPR036388">
    <property type="entry name" value="WH-like_DNA-bd_sf"/>
</dbReference>
<gene>
    <name evidence="2" type="ORF">SAMN04489726_6974</name>
</gene>
<dbReference type="Proteomes" id="UP000183376">
    <property type="component" value="Chromosome I"/>
</dbReference>
<dbReference type="InterPro" id="IPR039422">
    <property type="entry name" value="MarR/SlyA-like"/>
</dbReference>
<name>A0A1H0C201_ALLAB</name>